<evidence type="ECO:0000313" key="1">
    <source>
        <dbReference type="EMBL" id="GAL03821.1"/>
    </source>
</evidence>
<protein>
    <submittedName>
        <fullName evidence="1">Uncharacterized protein</fullName>
    </submittedName>
</protein>
<gene>
    <name evidence="1" type="ORF">JCM19237_6715</name>
</gene>
<dbReference type="Proteomes" id="UP000029227">
    <property type="component" value="Unassembled WGS sequence"/>
</dbReference>
<sequence>MFKLIKQLFKSLELYSAVLEKKSEQLLLESQTQLNEYIENNGGIEKIKERTNEKRMKC</sequence>
<name>A0A090QLL0_9GAMM</name>
<evidence type="ECO:0000313" key="2">
    <source>
        <dbReference type="Proteomes" id="UP000029227"/>
    </source>
</evidence>
<dbReference type="AlphaFoldDB" id="A0A090QLL0"/>
<accession>A0A090QLL0</accession>
<dbReference type="EMBL" id="BBMN01000002">
    <property type="protein sequence ID" value="GAL03821.1"/>
    <property type="molecule type" value="Genomic_DNA"/>
</dbReference>
<comment type="caution">
    <text evidence="1">The sequence shown here is derived from an EMBL/GenBank/DDBJ whole genome shotgun (WGS) entry which is preliminary data.</text>
</comment>
<organism evidence="1 2">
    <name type="scientific">Photobacterium aphoticum</name>
    <dbReference type="NCBI Taxonomy" id="754436"/>
    <lineage>
        <taxon>Bacteria</taxon>
        <taxon>Pseudomonadati</taxon>
        <taxon>Pseudomonadota</taxon>
        <taxon>Gammaproteobacteria</taxon>
        <taxon>Vibrionales</taxon>
        <taxon>Vibrionaceae</taxon>
        <taxon>Photobacterium</taxon>
    </lineage>
</organism>
<proteinExistence type="predicted"/>
<reference evidence="1 2" key="1">
    <citation type="journal article" date="2014" name="Genome Announc.">
        <title>Draft Genome Sequences of Two Vibrionaceae Species, Vibrio ponticus C121 and Photobacterium aphoticum C119, Isolated as Coral Reef Microbiota.</title>
        <authorList>
            <person name="Al-saari N."/>
            <person name="Meirelles P.M."/>
            <person name="Mino S."/>
            <person name="Suda W."/>
            <person name="Oshima K."/>
            <person name="Hattori M."/>
            <person name="Ohkuma M."/>
            <person name="Thompson F.L."/>
            <person name="Gomez-Gil B."/>
            <person name="Sawabe T."/>
            <person name="Sawabe T."/>
        </authorList>
    </citation>
    <scope>NUCLEOTIDE SEQUENCE [LARGE SCALE GENOMIC DNA]</scope>
    <source>
        <strain evidence="1 2">JCM 19237</strain>
    </source>
</reference>